<evidence type="ECO:0000313" key="2">
    <source>
        <dbReference type="Proteomes" id="UP000236173"/>
    </source>
</evidence>
<comment type="caution">
    <text evidence="1">The sequence shown here is derived from an EMBL/GenBank/DDBJ whole genome shotgun (WGS) entry which is preliminary data.</text>
</comment>
<accession>A0A2H5XBY6</accession>
<evidence type="ECO:0000313" key="1">
    <source>
        <dbReference type="EMBL" id="GBC98711.1"/>
    </source>
</evidence>
<reference evidence="2" key="1">
    <citation type="submission" date="2017-09" db="EMBL/GenBank/DDBJ databases">
        <title>Metaegenomics of thermophilic ammonia-oxidizing enrichment culture.</title>
        <authorList>
            <person name="Kato S."/>
            <person name="Suzuki K."/>
        </authorList>
    </citation>
    <scope>NUCLEOTIDE SEQUENCE [LARGE SCALE GENOMIC DNA]</scope>
</reference>
<dbReference type="EMBL" id="BEHT01000014">
    <property type="protein sequence ID" value="GBC98711.1"/>
    <property type="molecule type" value="Genomic_DNA"/>
</dbReference>
<dbReference type="AlphaFoldDB" id="A0A2H5XBY6"/>
<dbReference type="Proteomes" id="UP000236173">
    <property type="component" value="Unassembled WGS sequence"/>
</dbReference>
<gene>
    <name evidence="1" type="ORF">HRbin17_01225</name>
</gene>
<protein>
    <submittedName>
        <fullName evidence="1">Uncharacterized protein</fullName>
    </submittedName>
</protein>
<sequence length="91" mass="9756">MRWEDAQHALWTRYATASSPVGRDSLSMPVTALQLTISDGLSPTDGVTKFIGKRDGVLFGTAHAVKILQRRNISDVGEGVFVATRVAASVV</sequence>
<name>A0A2H5XBY6_9BACT</name>
<proteinExistence type="predicted"/>
<organism evidence="1 2">
    <name type="scientific">Candidatus Fervidibacter japonicus</name>
    <dbReference type="NCBI Taxonomy" id="2035412"/>
    <lineage>
        <taxon>Bacteria</taxon>
        <taxon>Candidatus Fervidibacterota</taxon>
        <taxon>Candidatus Fervidibacter</taxon>
    </lineage>
</organism>